<dbReference type="Proteomes" id="UP001222325">
    <property type="component" value="Unassembled WGS sequence"/>
</dbReference>
<feature type="region of interest" description="Disordered" evidence="1">
    <location>
        <begin position="480"/>
        <end position="503"/>
    </location>
</feature>
<evidence type="ECO:0000256" key="1">
    <source>
        <dbReference type="SAM" id="MobiDB-lite"/>
    </source>
</evidence>
<feature type="compositionally biased region" description="Polar residues" evidence="1">
    <location>
        <begin position="36"/>
        <end position="52"/>
    </location>
</feature>
<name>A0AAD6UFX4_9AGAR</name>
<feature type="compositionally biased region" description="Low complexity" evidence="1">
    <location>
        <begin position="17"/>
        <end position="33"/>
    </location>
</feature>
<feature type="compositionally biased region" description="Polar residues" evidence="1">
    <location>
        <begin position="337"/>
        <end position="354"/>
    </location>
</feature>
<comment type="caution">
    <text evidence="2">The sequence shown here is derived from an EMBL/GenBank/DDBJ whole genome shotgun (WGS) entry which is preliminary data.</text>
</comment>
<proteinExistence type="predicted"/>
<feature type="region of interest" description="Disordered" evidence="1">
    <location>
        <begin position="1"/>
        <end position="440"/>
    </location>
</feature>
<feature type="compositionally biased region" description="Low complexity" evidence="1">
    <location>
        <begin position="240"/>
        <end position="258"/>
    </location>
</feature>
<organism evidence="2 3">
    <name type="scientific">Mycena belliarum</name>
    <dbReference type="NCBI Taxonomy" id="1033014"/>
    <lineage>
        <taxon>Eukaryota</taxon>
        <taxon>Fungi</taxon>
        <taxon>Dikarya</taxon>
        <taxon>Basidiomycota</taxon>
        <taxon>Agaricomycotina</taxon>
        <taxon>Agaricomycetes</taxon>
        <taxon>Agaricomycetidae</taxon>
        <taxon>Agaricales</taxon>
        <taxon>Marasmiineae</taxon>
        <taxon>Mycenaceae</taxon>
        <taxon>Mycena</taxon>
    </lineage>
</organism>
<dbReference type="EMBL" id="JARJCN010000003">
    <property type="protein sequence ID" value="KAJ7102253.1"/>
    <property type="molecule type" value="Genomic_DNA"/>
</dbReference>
<feature type="compositionally biased region" description="Polar residues" evidence="1">
    <location>
        <begin position="278"/>
        <end position="313"/>
    </location>
</feature>
<reference evidence="2" key="1">
    <citation type="submission" date="2023-03" db="EMBL/GenBank/DDBJ databases">
        <title>Massive genome expansion in bonnet fungi (Mycena s.s.) driven by repeated elements and novel gene families across ecological guilds.</title>
        <authorList>
            <consortium name="Lawrence Berkeley National Laboratory"/>
            <person name="Harder C.B."/>
            <person name="Miyauchi S."/>
            <person name="Viragh M."/>
            <person name="Kuo A."/>
            <person name="Thoen E."/>
            <person name="Andreopoulos B."/>
            <person name="Lu D."/>
            <person name="Skrede I."/>
            <person name="Drula E."/>
            <person name="Henrissat B."/>
            <person name="Morin E."/>
            <person name="Kohler A."/>
            <person name="Barry K."/>
            <person name="LaButti K."/>
            <person name="Morin E."/>
            <person name="Salamov A."/>
            <person name="Lipzen A."/>
            <person name="Mereny Z."/>
            <person name="Hegedus B."/>
            <person name="Baldrian P."/>
            <person name="Stursova M."/>
            <person name="Weitz H."/>
            <person name="Taylor A."/>
            <person name="Grigoriev I.V."/>
            <person name="Nagy L.G."/>
            <person name="Martin F."/>
            <person name="Kauserud H."/>
        </authorList>
    </citation>
    <scope>NUCLEOTIDE SEQUENCE</scope>
    <source>
        <strain evidence="2">CBHHK173m</strain>
    </source>
</reference>
<feature type="compositionally biased region" description="Basic residues" evidence="1">
    <location>
        <begin position="1"/>
        <end position="14"/>
    </location>
</feature>
<evidence type="ECO:0000313" key="3">
    <source>
        <dbReference type="Proteomes" id="UP001222325"/>
    </source>
</evidence>
<accession>A0AAD6UFX4</accession>
<protein>
    <submittedName>
        <fullName evidence="2">Uncharacterized protein</fullName>
    </submittedName>
</protein>
<gene>
    <name evidence="2" type="ORF">B0H15DRAFT_813835</name>
</gene>
<feature type="compositionally biased region" description="Low complexity" evidence="1">
    <location>
        <begin position="212"/>
        <end position="221"/>
    </location>
</feature>
<feature type="compositionally biased region" description="Basic and acidic residues" evidence="1">
    <location>
        <begin position="110"/>
        <end position="119"/>
    </location>
</feature>
<evidence type="ECO:0000313" key="2">
    <source>
        <dbReference type="EMBL" id="KAJ7102253.1"/>
    </source>
</evidence>
<sequence length="1019" mass="110818">MMAAKKAAKKRKKSHEAASLPSRSASSSSVPRVTTHKSVPQYSAPIASSSTLPKKKTIVISDSSDSDDDRPLANSKRKMTPKAPIAESSMMLRSESQDKDNMNVSANRAKYKESSDKAKSVPPSRPPTPPVTSLFSPSPPSSPEITLSSLKVQSSSVNNNAKKVAAPKTKGVNKPSLSVNTDKAAPSGSFPSATKSTSGTVPKPLPSRRKTASNAGSAASSTFPSRPFGKTTTSTILSASKPSTPTTPSASTPTISFPKTATPTVPPSAIPAHINRHGSGSSRGVQFSNTPDPSSAGSGSGLSTKQRLSQSALTLAPAKDMAKKKSNLSGLNFKKNAPSSTPNLPTASGSSHQAKNPPLPKRKTVDPLFDPEPDLPTASGSSHQAKNLPLPKRKTVVPLFDPEPDDEPFGQFDAPLDMDLEPDERPSILPPALSRRPNKAETIAQTDLRSPLPPSPPPQASLSAQADSFLKEIIPVTSTPLSASAEKQDVPGPSRSLGLKTKMPPPKIPKKWKWTGKLLVDLADRTDHFCDVVINDLVPPLIDGLRISDAVASVESLRLLSFHDLVDMSHFIKTCLSIQTTPPPQQLARLGPASEKDTEPLKTMARYMTKKSFVSLVPAFQNGNLEGHILLFPPVMKILIQIFHVPSELANNSSLIAAILPWKVFPEESRRSFSINPPRSTSPSPSMADWKKTMRNSKYQLGLRVLKFPTWLHEWMSKTNRPYCIWPPSGDQAATGDLETQYLIAILTQCGAKKVSFKTDIRAIFVHVGSLKHIRKLPLLAGRRSQTCSIRFYTYGTHETIHPEHWGIREIYPFGGVVTFTPNALYEDPWGVIGTMKAVNKHPLWTCYILPSVLGMATKLSSPEEDPLAAFDKGTFVFELLLRAIDAGEVSLVRAPPLDRSARKESDSIADWLRDHWIARPLGPRRILEFCVDDFSAKYSNVSQEQWTSAVETEIANDLDLMQQQPEIMKHHRRYVIIRAESDSSVIAEADGFERVTNSNFTFNDAFPKAPPCPTLQSS</sequence>
<feature type="compositionally biased region" description="Polar residues" evidence="1">
    <location>
        <begin position="189"/>
        <end position="200"/>
    </location>
</feature>
<keyword evidence="3" id="KW-1185">Reference proteome</keyword>
<dbReference type="AlphaFoldDB" id="A0AAD6UFX4"/>
<feature type="compositionally biased region" description="Polar residues" evidence="1">
    <location>
        <begin position="151"/>
        <end position="161"/>
    </location>
</feature>